<feature type="region of interest" description="Disordered" evidence="4">
    <location>
        <begin position="102"/>
        <end position="141"/>
    </location>
</feature>
<comment type="similarity">
    <text evidence="1">Belongs to the 5-formyltetrahydrofolate cyclo-ligase family.</text>
</comment>
<feature type="compositionally biased region" description="Low complexity" evidence="4">
    <location>
        <begin position="102"/>
        <end position="122"/>
    </location>
</feature>
<organism evidence="5 6">
    <name type="scientific">Actinoplanes sichuanensis</name>
    <dbReference type="NCBI Taxonomy" id="512349"/>
    <lineage>
        <taxon>Bacteria</taxon>
        <taxon>Bacillati</taxon>
        <taxon>Actinomycetota</taxon>
        <taxon>Actinomycetes</taxon>
        <taxon>Micromonosporales</taxon>
        <taxon>Micromonosporaceae</taxon>
        <taxon>Actinoplanes</taxon>
    </lineage>
</organism>
<evidence type="ECO:0000313" key="6">
    <source>
        <dbReference type="Proteomes" id="UP001597183"/>
    </source>
</evidence>
<name>A0ABW4APS8_9ACTN</name>
<dbReference type="InterPro" id="IPR002698">
    <property type="entry name" value="FTHF_cligase"/>
</dbReference>
<evidence type="ECO:0000256" key="2">
    <source>
        <dbReference type="ARBA" id="ARBA00022741"/>
    </source>
</evidence>
<reference evidence="6" key="1">
    <citation type="journal article" date="2019" name="Int. J. Syst. Evol. Microbiol.">
        <title>The Global Catalogue of Microorganisms (GCM) 10K type strain sequencing project: providing services to taxonomists for standard genome sequencing and annotation.</title>
        <authorList>
            <consortium name="The Broad Institute Genomics Platform"/>
            <consortium name="The Broad Institute Genome Sequencing Center for Infectious Disease"/>
            <person name="Wu L."/>
            <person name="Ma J."/>
        </authorList>
    </citation>
    <scope>NUCLEOTIDE SEQUENCE [LARGE SCALE GENOMIC DNA]</scope>
    <source>
        <strain evidence="6">CCM 7526</strain>
    </source>
</reference>
<sequence>MSDLTPDAEKSHQIKIALRARLLTVRRSLPVTALDAAAAKIQGQILALVRRTGARSIAAYVPIGPEPGGTDLPDRLLAALPRDGRLLLPVLLPDNDLTWAELTAPTSPPAAQSSPTSTADSPTPTPGPPTSAPAPSIPGSSLLVAGPRGLREPGGPRLGVEAVRSVDLLLVPALAVGPDGTRMGRGGGSYDRVLARLPDLGPLTVALLHDGEDVPFVPAEPHDRRVHAVITPTGGFSRRPHAS</sequence>
<protein>
    <submittedName>
        <fullName evidence="5">5-formyltetrahydrofolate cyclo-ligase</fullName>
    </submittedName>
</protein>
<evidence type="ECO:0000256" key="1">
    <source>
        <dbReference type="ARBA" id="ARBA00010638"/>
    </source>
</evidence>
<dbReference type="EMBL" id="JBHTMK010000056">
    <property type="protein sequence ID" value="MFD1372539.1"/>
    <property type="molecule type" value="Genomic_DNA"/>
</dbReference>
<evidence type="ECO:0000256" key="4">
    <source>
        <dbReference type="SAM" id="MobiDB-lite"/>
    </source>
</evidence>
<dbReference type="Gene3D" id="3.40.50.10420">
    <property type="entry name" value="NagB/RpiA/CoA transferase-like"/>
    <property type="match status" value="1"/>
</dbReference>
<dbReference type="PANTHER" id="PTHR23407:SF1">
    <property type="entry name" value="5-FORMYLTETRAHYDROFOLATE CYCLO-LIGASE"/>
    <property type="match status" value="1"/>
</dbReference>
<feature type="compositionally biased region" description="Pro residues" evidence="4">
    <location>
        <begin position="123"/>
        <end position="136"/>
    </location>
</feature>
<dbReference type="RefSeq" id="WP_317790042.1">
    <property type="nucleotide sequence ID" value="NZ_AP028461.1"/>
</dbReference>
<gene>
    <name evidence="5" type="ORF">ACFQ5G_45060</name>
</gene>
<dbReference type="SUPFAM" id="SSF100950">
    <property type="entry name" value="NagB/RpiA/CoA transferase-like"/>
    <property type="match status" value="1"/>
</dbReference>
<evidence type="ECO:0000256" key="3">
    <source>
        <dbReference type="ARBA" id="ARBA00022840"/>
    </source>
</evidence>
<accession>A0ABW4APS8</accession>
<dbReference type="PIRSF" id="PIRSF006806">
    <property type="entry name" value="FTHF_cligase"/>
    <property type="match status" value="1"/>
</dbReference>
<dbReference type="PANTHER" id="PTHR23407">
    <property type="entry name" value="ATPASE INHIBITOR/5-FORMYLTETRAHYDROFOLATE CYCLO-LIGASE"/>
    <property type="match status" value="1"/>
</dbReference>
<keyword evidence="6" id="KW-1185">Reference proteome</keyword>
<comment type="caution">
    <text evidence="5">The sequence shown here is derived from an EMBL/GenBank/DDBJ whole genome shotgun (WGS) entry which is preliminary data.</text>
</comment>
<proteinExistence type="inferred from homology"/>
<dbReference type="InterPro" id="IPR024185">
    <property type="entry name" value="FTHF_cligase-like_sf"/>
</dbReference>
<dbReference type="InterPro" id="IPR037171">
    <property type="entry name" value="NagB/RpiA_transferase-like"/>
</dbReference>
<dbReference type="Proteomes" id="UP001597183">
    <property type="component" value="Unassembled WGS sequence"/>
</dbReference>
<keyword evidence="2" id="KW-0547">Nucleotide-binding</keyword>
<keyword evidence="3" id="KW-0067">ATP-binding</keyword>
<dbReference type="Pfam" id="PF01812">
    <property type="entry name" value="5-FTHF_cyc-lig"/>
    <property type="match status" value="1"/>
</dbReference>
<evidence type="ECO:0000313" key="5">
    <source>
        <dbReference type="EMBL" id="MFD1372539.1"/>
    </source>
</evidence>